<feature type="chain" id="PRO_5043130443" evidence="1">
    <location>
        <begin position="18"/>
        <end position="262"/>
    </location>
</feature>
<feature type="signal peptide" evidence="1">
    <location>
        <begin position="1"/>
        <end position="17"/>
    </location>
</feature>
<dbReference type="OrthoDB" id="5846596at2759"/>
<evidence type="ECO:0000313" key="2">
    <source>
        <dbReference type="EMBL" id="VDM63464.1"/>
    </source>
</evidence>
<protein>
    <submittedName>
        <fullName evidence="4">ZP domain-containing protein</fullName>
    </submittedName>
</protein>
<gene>
    <name evidence="2" type="ORF">ACOC_LOCUS11879</name>
</gene>
<dbReference type="OMA" id="CPEKSIC"/>
<evidence type="ECO:0000313" key="3">
    <source>
        <dbReference type="Proteomes" id="UP000267027"/>
    </source>
</evidence>
<keyword evidence="3" id="KW-1185">Reference proteome</keyword>
<evidence type="ECO:0000256" key="1">
    <source>
        <dbReference type="SAM" id="SignalP"/>
    </source>
</evidence>
<reference evidence="2 3" key="2">
    <citation type="submission" date="2018-11" db="EMBL/GenBank/DDBJ databases">
        <authorList>
            <consortium name="Pathogen Informatics"/>
        </authorList>
    </citation>
    <scope>NUCLEOTIDE SEQUENCE [LARGE SCALE GENOMIC DNA]</scope>
    <source>
        <strain evidence="2 3">Costa Rica</strain>
    </source>
</reference>
<sequence length="262" mass="29447">MLFPILLLSTIVIPTACVPFGKDKGVVLFSCPPEGACYASPRNCLDNCNAAFSIRSYDNDTVTFDIAMMSPLSYTAVLFKNQESGKFETAFICSFHSRYGIVARVNDPPRPVFLMDFIHTTEPEGRTDSIHTRCSTTIFMAPLPADGEYRMTAGHWTNTLVIDEDLAIDVAPAVKNARILSTNERVTIPSRKVPVFRASETEGVNDMMTSESFTQRRQFEDRMWQEKGVRYTEDCLGERGHGDSIGVFLSFIRKIVVWIILF</sequence>
<dbReference type="EMBL" id="UYYA01004815">
    <property type="protein sequence ID" value="VDM63464.1"/>
    <property type="molecule type" value="Genomic_DNA"/>
</dbReference>
<accession>A0A0R3PZB2</accession>
<dbReference type="WBParaSite" id="ACOC_0001187801-mRNA-1">
    <property type="protein sequence ID" value="ACOC_0001187801-mRNA-1"/>
    <property type="gene ID" value="ACOC_0001187801"/>
</dbReference>
<name>A0A0R3PZB2_ANGCS</name>
<dbReference type="AlphaFoldDB" id="A0A0R3PZB2"/>
<keyword evidence="1" id="KW-0732">Signal</keyword>
<reference evidence="4" key="1">
    <citation type="submission" date="2017-02" db="UniProtKB">
        <authorList>
            <consortium name="WormBaseParasite"/>
        </authorList>
    </citation>
    <scope>IDENTIFICATION</scope>
</reference>
<proteinExistence type="predicted"/>
<evidence type="ECO:0000313" key="4">
    <source>
        <dbReference type="WBParaSite" id="ACOC_0001187801-mRNA-1"/>
    </source>
</evidence>
<organism evidence="4">
    <name type="scientific">Angiostrongylus costaricensis</name>
    <name type="common">Nematode worm</name>
    <dbReference type="NCBI Taxonomy" id="334426"/>
    <lineage>
        <taxon>Eukaryota</taxon>
        <taxon>Metazoa</taxon>
        <taxon>Ecdysozoa</taxon>
        <taxon>Nematoda</taxon>
        <taxon>Chromadorea</taxon>
        <taxon>Rhabditida</taxon>
        <taxon>Rhabditina</taxon>
        <taxon>Rhabditomorpha</taxon>
        <taxon>Strongyloidea</taxon>
        <taxon>Metastrongylidae</taxon>
        <taxon>Angiostrongylus</taxon>
    </lineage>
</organism>
<dbReference type="Proteomes" id="UP000267027">
    <property type="component" value="Unassembled WGS sequence"/>
</dbReference>